<evidence type="ECO:0000313" key="5">
    <source>
        <dbReference type="Proteomes" id="UP001398420"/>
    </source>
</evidence>
<name>A0ABU9LIF1_9BACL</name>
<evidence type="ECO:0000259" key="3">
    <source>
        <dbReference type="PROSITE" id="PS51186"/>
    </source>
</evidence>
<dbReference type="Gene3D" id="3.40.630.30">
    <property type="match status" value="2"/>
</dbReference>
<dbReference type="InterPro" id="IPR050832">
    <property type="entry name" value="Bact_Acetyltransf"/>
</dbReference>
<protein>
    <submittedName>
        <fullName evidence="4">GNAT family N-acetyltransferase</fullName>
    </submittedName>
</protein>
<dbReference type="PANTHER" id="PTHR43877">
    <property type="entry name" value="AMINOALKYLPHOSPHONATE N-ACETYLTRANSFERASE-RELATED-RELATED"/>
    <property type="match status" value="1"/>
</dbReference>
<accession>A0ABU9LIF1</accession>
<evidence type="ECO:0000256" key="2">
    <source>
        <dbReference type="ARBA" id="ARBA00023315"/>
    </source>
</evidence>
<dbReference type="PANTHER" id="PTHR43877:SF2">
    <property type="entry name" value="AMINOALKYLPHOSPHONATE N-ACETYLTRANSFERASE-RELATED"/>
    <property type="match status" value="1"/>
</dbReference>
<dbReference type="PROSITE" id="PS51186">
    <property type="entry name" value="GNAT"/>
    <property type="match status" value="1"/>
</dbReference>
<dbReference type="RefSeq" id="WP_342302739.1">
    <property type="nucleotide sequence ID" value="NZ_JBCEWA010000003.1"/>
</dbReference>
<comment type="caution">
    <text evidence="4">The sequence shown here is derived from an EMBL/GenBank/DDBJ whole genome shotgun (WGS) entry which is preliminary data.</text>
</comment>
<sequence length="287" mass="33242">MNVFAMKATYPLDTLTQQELTQLCEDAALTDGVNYLEWMHEQDWNEWDTRGFFVFIYDEDHDRLVAALSAFDAFGLHAYEWSMVIEPLYRSIGLEEVLIDGLKHGLEERQATGEMAVVNQRQEMKQVLEQQGYVYSSSKLQMMTTAQQENDVEFNVRPYQPDDLQVVQQMMSDGFGDLPEETEEFIALMDEESSSHVFVATQQDEVVAMVTTAVLERQLWITSFTTLASKRRQGIASNLVKWVKNEAYRQQLESVRLEVETENIEALTFYKQAGFEVVEQVDYYIVK</sequence>
<keyword evidence="1" id="KW-0808">Transferase</keyword>
<keyword evidence="5" id="KW-1185">Reference proteome</keyword>
<gene>
    <name evidence="4" type="ORF">AAF454_05010</name>
</gene>
<dbReference type="Pfam" id="PF00583">
    <property type="entry name" value="Acetyltransf_1"/>
    <property type="match status" value="1"/>
</dbReference>
<dbReference type="InterPro" id="IPR000182">
    <property type="entry name" value="GNAT_dom"/>
</dbReference>
<organism evidence="4 5">
    <name type="scientific">Kurthia gibsonii</name>
    <dbReference type="NCBI Taxonomy" id="33946"/>
    <lineage>
        <taxon>Bacteria</taxon>
        <taxon>Bacillati</taxon>
        <taxon>Bacillota</taxon>
        <taxon>Bacilli</taxon>
        <taxon>Bacillales</taxon>
        <taxon>Caryophanaceae</taxon>
        <taxon>Kurthia</taxon>
    </lineage>
</organism>
<dbReference type="SUPFAM" id="SSF55729">
    <property type="entry name" value="Acyl-CoA N-acyltransferases (Nat)"/>
    <property type="match status" value="1"/>
</dbReference>
<dbReference type="CDD" id="cd04301">
    <property type="entry name" value="NAT_SF"/>
    <property type="match status" value="1"/>
</dbReference>
<dbReference type="InterPro" id="IPR016181">
    <property type="entry name" value="Acyl_CoA_acyltransferase"/>
</dbReference>
<dbReference type="Proteomes" id="UP001398420">
    <property type="component" value="Unassembled WGS sequence"/>
</dbReference>
<dbReference type="EMBL" id="JBCEWA010000003">
    <property type="protein sequence ID" value="MEL5987770.1"/>
    <property type="molecule type" value="Genomic_DNA"/>
</dbReference>
<evidence type="ECO:0000313" key="4">
    <source>
        <dbReference type="EMBL" id="MEL5987770.1"/>
    </source>
</evidence>
<feature type="domain" description="N-acetyltransferase" evidence="3">
    <location>
        <begin position="154"/>
        <end position="287"/>
    </location>
</feature>
<evidence type="ECO:0000256" key="1">
    <source>
        <dbReference type="ARBA" id="ARBA00022679"/>
    </source>
</evidence>
<reference evidence="4 5" key="1">
    <citation type="submission" date="2024-04" db="EMBL/GenBank/DDBJ databases">
        <authorList>
            <person name="Wu Y.S."/>
            <person name="Zhang L."/>
        </authorList>
    </citation>
    <scope>NUCLEOTIDE SEQUENCE [LARGE SCALE GENOMIC DNA]</scope>
    <source>
        <strain evidence="4 5">KG-01</strain>
    </source>
</reference>
<keyword evidence="2" id="KW-0012">Acyltransferase</keyword>
<proteinExistence type="predicted"/>